<proteinExistence type="predicted"/>
<comment type="caution">
    <text evidence="2">The sequence shown here is derived from an EMBL/GenBank/DDBJ whole genome shotgun (WGS) entry which is preliminary data.</text>
</comment>
<feature type="region of interest" description="Disordered" evidence="1">
    <location>
        <begin position="1"/>
        <end position="24"/>
    </location>
</feature>
<organism evidence="2">
    <name type="scientific">marine sediment metagenome</name>
    <dbReference type="NCBI Taxonomy" id="412755"/>
    <lineage>
        <taxon>unclassified sequences</taxon>
        <taxon>metagenomes</taxon>
        <taxon>ecological metagenomes</taxon>
    </lineage>
</organism>
<evidence type="ECO:0000313" key="2">
    <source>
        <dbReference type="EMBL" id="KKM84773.1"/>
    </source>
</evidence>
<dbReference type="EMBL" id="LAZR01007515">
    <property type="protein sequence ID" value="KKM84773.1"/>
    <property type="molecule type" value="Genomic_DNA"/>
</dbReference>
<gene>
    <name evidence="2" type="ORF">LCGC14_1295800</name>
</gene>
<feature type="compositionally biased region" description="Polar residues" evidence="1">
    <location>
        <begin position="217"/>
        <end position="230"/>
    </location>
</feature>
<accession>A0A0F9KSW7</accession>
<evidence type="ECO:0000256" key="1">
    <source>
        <dbReference type="SAM" id="MobiDB-lite"/>
    </source>
</evidence>
<feature type="compositionally biased region" description="Basic and acidic residues" evidence="1">
    <location>
        <begin position="15"/>
        <end position="24"/>
    </location>
</feature>
<feature type="compositionally biased region" description="Low complexity" evidence="1">
    <location>
        <begin position="196"/>
        <end position="216"/>
    </location>
</feature>
<sequence length="236" mass="26716">MPSDPRMRRSFTGAREVENDPKAIEAESKIAQRLRGRRSTQPDCIDGTDVNFVWRILMGSEKQEVTAGACRRFEDLGLDKEFRWFRDIEDEMVWQILFRAMRDPDYEGDAGEPYPKTLAHSVDELRDLLTVEERDKLVSRYLDFEEVINPPIGNPEIFFDQINEAVKKNDSPAERMTALLDFGSHLLASYILFSESQQSTSPTSSSSGTSGPSNNSKPTQSAPPKTQSETENAESE</sequence>
<dbReference type="AlphaFoldDB" id="A0A0F9KSW7"/>
<protein>
    <submittedName>
        <fullName evidence="2">Uncharacterized protein</fullName>
    </submittedName>
</protein>
<reference evidence="2" key="1">
    <citation type="journal article" date="2015" name="Nature">
        <title>Complex archaea that bridge the gap between prokaryotes and eukaryotes.</title>
        <authorList>
            <person name="Spang A."/>
            <person name="Saw J.H."/>
            <person name="Jorgensen S.L."/>
            <person name="Zaremba-Niedzwiedzka K."/>
            <person name="Martijn J."/>
            <person name="Lind A.E."/>
            <person name="van Eijk R."/>
            <person name="Schleper C."/>
            <person name="Guy L."/>
            <person name="Ettema T.J."/>
        </authorList>
    </citation>
    <scope>NUCLEOTIDE SEQUENCE</scope>
</reference>
<name>A0A0F9KSW7_9ZZZZ</name>
<feature type="region of interest" description="Disordered" evidence="1">
    <location>
        <begin position="195"/>
        <end position="236"/>
    </location>
</feature>